<evidence type="ECO:0000313" key="1">
    <source>
        <dbReference type="EMBL" id="KAF3859254.1"/>
    </source>
</evidence>
<gene>
    <name evidence="1" type="ORF">F7725_021653</name>
</gene>
<dbReference type="EMBL" id="JAAKFY010000003">
    <property type="protein sequence ID" value="KAF3859254.1"/>
    <property type="molecule type" value="Genomic_DNA"/>
</dbReference>
<keyword evidence="2" id="KW-1185">Reference proteome</keyword>
<dbReference type="Proteomes" id="UP000518266">
    <property type="component" value="Unassembled WGS sequence"/>
</dbReference>
<evidence type="ECO:0000313" key="2">
    <source>
        <dbReference type="Proteomes" id="UP000518266"/>
    </source>
</evidence>
<accession>A0A7J5ZBT6</accession>
<sequence length="125" mass="13189">MNTDLPPLRVLDAGEAQVADAPAGVDAVDLQLRQLEGGVEGLGTDPDDDGVDGQRYALHHLFSKAIFTAEETDGWRESLCVGNYSHLGTGGSMAVCQPDTCALLSEVAAMRERLTAATETQSSLQ</sequence>
<organism evidence="1 2">
    <name type="scientific">Dissostichus mawsoni</name>
    <name type="common">Antarctic cod</name>
    <dbReference type="NCBI Taxonomy" id="36200"/>
    <lineage>
        <taxon>Eukaryota</taxon>
        <taxon>Metazoa</taxon>
        <taxon>Chordata</taxon>
        <taxon>Craniata</taxon>
        <taxon>Vertebrata</taxon>
        <taxon>Euteleostomi</taxon>
        <taxon>Actinopterygii</taxon>
        <taxon>Neopterygii</taxon>
        <taxon>Teleostei</taxon>
        <taxon>Neoteleostei</taxon>
        <taxon>Acanthomorphata</taxon>
        <taxon>Eupercaria</taxon>
        <taxon>Perciformes</taxon>
        <taxon>Notothenioidei</taxon>
        <taxon>Nototheniidae</taxon>
        <taxon>Dissostichus</taxon>
    </lineage>
</organism>
<proteinExistence type="predicted"/>
<reference evidence="1 2" key="1">
    <citation type="submission" date="2020-03" db="EMBL/GenBank/DDBJ databases">
        <title>Dissostichus mawsoni Genome sequencing and assembly.</title>
        <authorList>
            <person name="Park H."/>
        </authorList>
    </citation>
    <scope>NUCLEOTIDE SEQUENCE [LARGE SCALE GENOMIC DNA]</scope>
    <source>
        <strain evidence="1">DM0001</strain>
        <tissue evidence="1">Muscle</tissue>
    </source>
</reference>
<protein>
    <submittedName>
        <fullName evidence="1">Uncharacterized protein</fullName>
    </submittedName>
</protein>
<comment type="caution">
    <text evidence="1">The sequence shown here is derived from an EMBL/GenBank/DDBJ whole genome shotgun (WGS) entry which is preliminary data.</text>
</comment>
<dbReference type="AlphaFoldDB" id="A0A7J5ZBT6"/>
<name>A0A7J5ZBT6_DISMA</name>